<name>A0ABC9PCD7_STRSA</name>
<accession>A0ABC9PCD7</accession>
<comment type="similarity">
    <text evidence="1">Belongs to the WXG100 family.</text>
</comment>
<protein>
    <recommendedName>
        <fullName evidence="1">ESAT-6-like protein</fullName>
    </recommendedName>
</protein>
<sequence>MYPLYKFAKGETTMAQIKLTPEELRTSANRYTEGSENVTQVLTTLTNEQAIIADNWDGSAFDSFEAQFNELSPKIKEFAQLLQDINAQLVKVADIVEQTDQDIAAQIH</sequence>
<dbReference type="EMBL" id="AEWZ01000005">
    <property type="protein sequence ID" value="EGC23878.1"/>
    <property type="molecule type" value="Genomic_DNA"/>
</dbReference>
<dbReference type="InterPro" id="IPR036689">
    <property type="entry name" value="ESAT-6-like_sf"/>
</dbReference>
<dbReference type="Pfam" id="PF06013">
    <property type="entry name" value="WXG100"/>
    <property type="match status" value="1"/>
</dbReference>
<dbReference type="NCBIfam" id="TIGR03930">
    <property type="entry name" value="WXG100_ESAT6"/>
    <property type="match status" value="1"/>
</dbReference>
<dbReference type="SUPFAM" id="SSF140453">
    <property type="entry name" value="EsxAB dimer-like"/>
    <property type="match status" value="1"/>
</dbReference>
<proteinExistence type="inferred from homology"/>
<reference evidence="2 3" key="1">
    <citation type="submission" date="2011-01" db="EMBL/GenBank/DDBJ databases">
        <authorList>
            <person name="Muzny D."/>
            <person name="Qin X."/>
            <person name="Buhay C."/>
            <person name="Dugan-Rocha S."/>
            <person name="Ding Y."/>
            <person name="Chen G."/>
            <person name="Hawes A."/>
            <person name="Holder M."/>
            <person name="Jhangiani S."/>
            <person name="Johnson A."/>
            <person name="Khan Z."/>
            <person name="Li Z."/>
            <person name="Liu W."/>
            <person name="Liu X."/>
            <person name="Perez L."/>
            <person name="Shen H."/>
            <person name="Wang Q."/>
            <person name="Watt J."/>
            <person name="Xi L."/>
            <person name="Xin Y."/>
            <person name="Zhou J."/>
            <person name="Deng J."/>
            <person name="Jiang H."/>
            <person name="Liu Y."/>
            <person name="Qu J."/>
            <person name="Song X.-Z."/>
            <person name="Zhang L."/>
            <person name="Villasana D."/>
            <person name="Johnson A."/>
            <person name="Liu J."/>
            <person name="Liyanage D."/>
            <person name="Lorensuhewa L."/>
            <person name="Robinson T."/>
            <person name="Song A."/>
            <person name="Song B.-B."/>
            <person name="Dinh H."/>
            <person name="Thornton R."/>
            <person name="Coyle M."/>
            <person name="Francisco L."/>
            <person name="Jackson L."/>
            <person name="Javaid M."/>
            <person name="Korchina V."/>
            <person name="Kovar C."/>
            <person name="Mata R."/>
            <person name="Mathew T."/>
            <person name="Ngo R."/>
            <person name="Nguyen L."/>
            <person name="Nguyen N."/>
            <person name="Okwuonu G."/>
            <person name="Ongeri F."/>
            <person name="Pham C."/>
            <person name="Simmons D."/>
            <person name="Wilczek-Boney K."/>
            <person name="Hale W."/>
            <person name="Jakkamsetti A."/>
            <person name="Pham P."/>
            <person name="Ruth R."/>
            <person name="San Lucas F."/>
            <person name="Warren J."/>
            <person name="Zhang J."/>
            <person name="Zhao Z."/>
            <person name="Zhou C."/>
            <person name="Zhu D."/>
            <person name="Lee S."/>
            <person name="Bess C."/>
            <person name="Blankenburg K."/>
            <person name="Forbes L."/>
            <person name="Fu Q."/>
            <person name="Gubbala S."/>
            <person name="Hirani K."/>
            <person name="Jayaseelan J.C."/>
            <person name="Lara F."/>
            <person name="Munidasa M."/>
            <person name="Palculict T."/>
            <person name="Patil S."/>
            <person name="Pu L.-L."/>
            <person name="Saada N."/>
            <person name="Tang L."/>
            <person name="Weissenberger G."/>
            <person name="Zhu Y."/>
            <person name="Hemphill L."/>
            <person name="Shang Y."/>
            <person name="Youmans B."/>
            <person name="Ayvaz T."/>
            <person name="Ross M."/>
            <person name="Santibanez J."/>
            <person name="Aqrawi P."/>
            <person name="Gross S."/>
            <person name="Joshi V."/>
            <person name="Fowler G."/>
            <person name="Nazareth L."/>
            <person name="Reid J."/>
            <person name="Worley K."/>
            <person name="Petrosino J."/>
            <person name="Highlander S."/>
            <person name="Gibbs R."/>
        </authorList>
    </citation>
    <scope>NUCLEOTIDE SEQUENCE [LARGE SCALE GENOMIC DNA]</scope>
    <source>
        <strain evidence="2 3">SK405</strain>
    </source>
</reference>
<evidence type="ECO:0000313" key="3">
    <source>
        <dbReference type="Proteomes" id="UP000003857"/>
    </source>
</evidence>
<organism evidence="2 3">
    <name type="scientific">Streptococcus sanguinis SK405</name>
    <dbReference type="NCBI Taxonomy" id="888817"/>
    <lineage>
        <taxon>Bacteria</taxon>
        <taxon>Bacillati</taxon>
        <taxon>Bacillota</taxon>
        <taxon>Bacilli</taxon>
        <taxon>Lactobacillales</taxon>
        <taxon>Streptococcaceae</taxon>
        <taxon>Streptococcus</taxon>
    </lineage>
</organism>
<evidence type="ECO:0000313" key="2">
    <source>
        <dbReference type="EMBL" id="EGC23878.1"/>
    </source>
</evidence>
<dbReference type="Gene3D" id="1.10.287.1060">
    <property type="entry name" value="ESAT-6-like"/>
    <property type="match status" value="1"/>
</dbReference>
<comment type="caution">
    <text evidence="2">The sequence shown here is derived from an EMBL/GenBank/DDBJ whole genome shotgun (WGS) entry which is preliminary data.</text>
</comment>
<evidence type="ECO:0000256" key="1">
    <source>
        <dbReference type="RuleBase" id="RU362001"/>
    </source>
</evidence>
<gene>
    <name evidence="2" type="primary">esxA</name>
    <name evidence="2" type="ORF">HMPREF9390_2192</name>
</gene>
<dbReference type="AlphaFoldDB" id="A0ABC9PCD7"/>
<dbReference type="InterPro" id="IPR010310">
    <property type="entry name" value="T7SS_ESAT-6-like"/>
</dbReference>
<dbReference type="Proteomes" id="UP000003857">
    <property type="component" value="Unassembled WGS sequence"/>
</dbReference>